<feature type="transmembrane region" description="Helical" evidence="9">
    <location>
        <begin position="412"/>
        <end position="429"/>
    </location>
</feature>
<gene>
    <name evidence="11" type="ORF">ACFO4R_06290</name>
</gene>
<feature type="transmembrane region" description="Helical" evidence="9">
    <location>
        <begin position="184"/>
        <end position="202"/>
    </location>
</feature>
<comment type="similarity">
    <text evidence="8">Belongs to the NhaC Na(+)/H(+) (TC 2.A.35) antiporter family.</text>
</comment>
<feature type="transmembrane region" description="Helical" evidence="9">
    <location>
        <begin position="222"/>
        <end position="239"/>
    </location>
</feature>
<proteinExistence type="inferred from homology"/>
<evidence type="ECO:0000256" key="4">
    <source>
        <dbReference type="ARBA" id="ARBA00022475"/>
    </source>
</evidence>
<dbReference type="EMBL" id="JBHSHL010000022">
    <property type="protein sequence ID" value="MFC4804690.1"/>
    <property type="molecule type" value="Genomic_DNA"/>
</dbReference>
<comment type="subcellular location">
    <subcellularLocation>
        <location evidence="1">Cell membrane</location>
        <topology evidence="1">Multi-pass membrane protein</topology>
    </subcellularLocation>
</comment>
<dbReference type="InterPro" id="IPR018461">
    <property type="entry name" value="Na/H_Antiport_NhaC-like_C"/>
</dbReference>
<protein>
    <submittedName>
        <fullName evidence="11">Na+/H+ antiporter NhaC family protein</fullName>
    </submittedName>
</protein>
<keyword evidence="6 9" id="KW-1133">Transmembrane helix</keyword>
<dbReference type="Proteomes" id="UP001595916">
    <property type="component" value="Unassembled WGS sequence"/>
</dbReference>
<evidence type="ECO:0000256" key="9">
    <source>
        <dbReference type="SAM" id="Phobius"/>
    </source>
</evidence>
<feature type="transmembrane region" description="Helical" evidence="9">
    <location>
        <begin position="283"/>
        <end position="305"/>
    </location>
</feature>
<comment type="caution">
    <text evidence="11">The sequence shown here is derived from an EMBL/GenBank/DDBJ whole genome shotgun (WGS) entry which is preliminary data.</text>
</comment>
<reference evidence="12" key="1">
    <citation type="journal article" date="2019" name="Int. J. Syst. Evol. Microbiol.">
        <title>The Global Catalogue of Microorganisms (GCM) 10K type strain sequencing project: providing services to taxonomists for standard genome sequencing and annotation.</title>
        <authorList>
            <consortium name="The Broad Institute Genomics Platform"/>
            <consortium name="The Broad Institute Genome Sequencing Center for Infectious Disease"/>
            <person name="Wu L."/>
            <person name="Ma J."/>
        </authorList>
    </citation>
    <scope>NUCLEOTIDE SEQUENCE [LARGE SCALE GENOMIC DNA]</scope>
    <source>
        <strain evidence="12">CCUG 46385</strain>
    </source>
</reference>
<feature type="transmembrane region" description="Helical" evidence="9">
    <location>
        <begin position="6"/>
        <end position="39"/>
    </location>
</feature>
<dbReference type="RefSeq" id="WP_379788204.1">
    <property type="nucleotide sequence ID" value="NZ_JBHSHL010000022.1"/>
</dbReference>
<feature type="domain" description="Na+/H+ antiporter NhaC-like C-terminal" evidence="10">
    <location>
        <begin position="149"/>
        <end position="425"/>
    </location>
</feature>
<evidence type="ECO:0000313" key="11">
    <source>
        <dbReference type="EMBL" id="MFC4804690.1"/>
    </source>
</evidence>
<dbReference type="PANTHER" id="PTHR33451">
    <property type="entry name" value="MALATE-2H(+)/NA(+)-LACTATE ANTIPORTER"/>
    <property type="match status" value="1"/>
</dbReference>
<name>A0ABV9QLP5_9FIRM</name>
<feature type="transmembrane region" description="Helical" evidence="9">
    <location>
        <begin position="60"/>
        <end position="91"/>
    </location>
</feature>
<dbReference type="InterPro" id="IPR052180">
    <property type="entry name" value="NhaC_Na-H+_Antiporter"/>
</dbReference>
<accession>A0ABV9QLP5</accession>
<evidence type="ECO:0000256" key="2">
    <source>
        <dbReference type="ARBA" id="ARBA00022448"/>
    </source>
</evidence>
<evidence type="ECO:0000256" key="6">
    <source>
        <dbReference type="ARBA" id="ARBA00022989"/>
    </source>
</evidence>
<feature type="transmembrane region" description="Helical" evidence="9">
    <location>
        <begin position="97"/>
        <end position="128"/>
    </location>
</feature>
<organism evidence="11 12">
    <name type="scientific">Filifactor villosus</name>
    <dbReference type="NCBI Taxonomy" id="29374"/>
    <lineage>
        <taxon>Bacteria</taxon>
        <taxon>Bacillati</taxon>
        <taxon>Bacillota</taxon>
        <taxon>Clostridia</taxon>
        <taxon>Peptostreptococcales</taxon>
        <taxon>Filifactoraceae</taxon>
        <taxon>Filifactor</taxon>
    </lineage>
</organism>
<dbReference type="Pfam" id="PF03553">
    <property type="entry name" value="Na_H_antiporter"/>
    <property type="match status" value="1"/>
</dbReference>
<keyword evidence="12" id="KW-1185">Reference proteome</keyword>
<evidence type="ECO:0000256" key="5">
    <source>
        <dbReference type="ARBA" id="ARBA00022692"/>
    </source>
</evidence>
<keyword evidence="2" id="KW-0813">Transport</keyword>
<evidence type="ECO:0000256" key="8">
    <source>
        <dbReference type="ARBA" id="ARBA00038435"/>
    </source>
</evidence>
<keyword evidence="5 9" id="KW-0812">Transmembrane</keyword>
<keyword evidence="4" id="KW-1003">Cell membrane</keyword>
<evidence type="ECO:0000313" key="12">
    <source>
        <dbReference type="Proteomes" id="UP001595916"/>
    </source>
</evidence>
<keyword evidence="3" id="KW-0050">Antiport</keyword>
<sequence length="442" mass="48120">MDLYLVFFVFMASMVATIIKGFSMIPALFLGLVGFILVAMRRGFSFSELVKMCIDSNKNSLVVIKVMLTIGFITAAWRVSGTISIFVYYGIKIITPSLFLLITFVLCCLLSYALGTSFGVAGTVGVIFMTLARSGNVNPLVAGGVIMSGVYFGDRCSPVSSSANMVAGITGTEIYDNVKLMMKTGLPALLITLAVYTLLSFQNPISSVDEELVRAFEREFSLSLWAFVPAIFMLVLPLFKFKVIRSMTVSIISAIAVACLVQKVALYEVIKICIFGYRASGSGLASILNGGGLVSMLQIVGILLISSSYSGIFSGTQMLKQIQDKLNKACTRMGRFGVTVITSILMTSIFCNQTIATLMTCDLMKKPYFDLGADKSELMIDLENSVILIGCIIPWSIGCTVPLSFLGVSISAMPYAIYMYLVPLTYFFLKGRYFRSGVREQG</sequence>
<evidence type="ECO:0000256" key="1">
    <source>
        <dbReference type="ARBA" id="ARBA00004651"/>
    </source>
</evidence>
<evidence type="ECO:0000256" key="3">
    <source>
        <dbReference type="ARBA" id="ARBA00022449"/>
    </source>
</evidence>
<keyword evidence="7 9" id="KW-0472">Membrane</keyword>
<evidence type="ECO:0000256" key="7">
    <source>
        <dbReference type="ARBA" id="ARBA00023136"/>
    </source>
</evidence>
<evidence type="ECO:0000259" key="10">
    <source>
        <dbReference type="Pfam" id="PF03553"/>
    </source>
</evidence>
<dbReference type="PANTHER" id="PTHR33451:SF3">
    <property type="entry name" value="MALATE-2H(+)_NA(+)-LACTATE ANTIPORTER"/>
    <property type="match status" value="1"/>
</dbReference>